<name>A0ABT9MXM1_9ACTN</name>
<reference evidence="2 3" key="1">
    <citation type="submission" date="2023-07" db="EMBL/GenBank/DDBJ databases">
        <title>Sequencing the genomes of 1000 actinobacteria strains.</title>
        <authorList>
            <person name="Klenk H.-P."/>
        </authorList>
    </citation>
    <scope>NUCLEOTIDE SEQUENCE [LARGE SCALE GENOMIC DNA]</scope>
    <source>
        <strain evidence="2 3">DSM 44710</strain>
    </source>
</reference>
<keyword evidence="1" id="KW-0472">Membrane</keyword>
<dbReference type="EMBL" id="JAUSRA010000001">
    <property type="protein sequence ID" value="MDP9796180.1"/>
    <property type="molecule type" value="Genomic_DNA"/>
</dbReference>
<sequence length="150" mass="15363">MGNFLSAVVRFLLGLAFAAVGVFVFSQIGWPYLTAYLRAESTVTVAGPCEQGMNESEQVCAASWTLDGAPVRGEVRGHGLAVGDRVAARVDGTSAIVLAEPVTLLLYCVPLLFVLVGLVLAFSRRGRWSSGGGWEGGDGDGGGDGGGGGD</sequence>
<organism evidence="2 3">
    <name type="scientific">Catenuloplanes nepalensis</name>
    <dbReference type="NCBI Taxonomy" id="587533"/>
    <lineage>
        <taxon>Bacteria</taxon>
        <taxon>Bacillati</taxon>
        <taxon>Actinomycetota</taxon>
        <taxon>Actinomycetes</taxon>
        <taxon>Micromonosporales</taxon>
        <taxon>Micromonosporaceae</taxon>
        <taxon>Catenuloplanes</taxon>
    </lineage>
</organism>
<keyword evidence="1" id="KW-1133">Transmembrane helix</keyword>
<accession>A0ABT9MXM1</accession>
<dbReference type="Proteomes" id="UP001240984">
    <property type="component" value="Unassembled WGS sequence"/>
</dbReference>
<dbReference type="RefSeq" id="WP_306832558.1">
    <property type="nucleotide sequence ID" value="NZ_JAUSRA010000001.1"/>
</dbReference>
<evidence type="ECO:0000313" key="3">
    <source>
        <dbReference type="Proteomes" id="UP001240984"/>
    </source>
</evidence>
<keyword evidence="3" id="KW-1185">Reference proteome</keyword>
<gene>
    <name evidence="2" type="ORF">J2S43_004692</name>
</gene>
<protein>
    <submittedName>
        <fullName evidence="2">Membrane protein YgcG</fullName>
    </submittedName>
</protein>
<feature type="transmembrane region" description="Helical" evidence="1">
    <location>
        <begin position="104"/>
        <end position="122"/>
    </location>
</feature>
<evidence type="ECO:0000256" key="1">
    <source>
        <dbReference type="SAM" id="Phobius"/>
    </source>
</evidence>
<proteinExistence type="predicted"/>
<evidence type="ECO:0000313" key="2">
    <source>
        <dbReference type="EMBL" id="MDP9796180.1"/>
    </source>
</evidence>
<keyword evidence="1" id="KW-0812">Transmembrane</keyword>
<comment type="caution">
    <text evidence="2">The sequence shown here is derived from an EMBL/GenBank/DDBJ whole genome shotgun (WGS) entry which is preliminary data.</text>
</comment>
<feature type="transmembrane region" description="Helical" evidence="1">
    <location>
        <begin position="7"/>
        <end position="30"/>
    </location>
</feature>